<dbReference type="GO" id="GO:0006817">
    <property type="term" value="P:phosphate ion transport"/>
    <property type="evidence" value="ECO:0007669"/>
    <property type="project" value="TreeGrafter"/>
</dbReference>
<comment type="subcellular location">
    <subcellularLocation>
        <location evidence="1">Membrane</location>
        <topology evidence="1">Multi-pass membrane protein</topology>
    </subcellularLocation>
</comment>
<accession>A0A5M8PU63</accession>
<feature type="region of interest" description="Disordered" evidence="6">
    <location>
        <begin position="193"/>
        <end position="216"/>
    </location>
</feature>
<feature type="region of interest" description="Disordered" evidence="6">
    <location>
        <begin position="80"/>
        <end position="101"/>
    </location>
</feature>
<proteinExistence type="inferred from homology"/>
<feature type="transmembrane region" description="Helical" evidence="7">
    <location>
        <begin position="535"/>
        <end position="557"/>
    </location>
</feature>
<evidence type="ECO:0000256" key="3">
    <source>
        <dbReference type="ARBA" id="ARBA00022692"/>
    </source>
</evidence>
<comment type="similarity">
    <text evidence="2">Belongs to the SYG1 (TC 2.A.94) family.</text>
</comment>
<evidence type="ECO:0000256" key="2">
    <source>
        <dbReference type="ARBA" id="ARBA00009665"/>
    </source>
</evidence>
<feature type="transmembrane region" description="Helical" evidence="7">
    <location>
        <begin position="619"/>
        <end position="638"/>
    </location>
</feature>
<dbReference type="InterPro" id="IPR004342">
    <property type="entry name" value="EXS_C"/>
</dbReference>
<feature type="transmembrane region" description="Helical" evidence="7">
    <location>
        <begin position="800"/>
        <end position="823"/>
    </location>
</feature>
<dbReference type="CDD" id="cd14475">
    <property type="entry name" value="SPX_SYG1_like"/>
    <property type="match status" value="1"/>
</dbReference>
<dbReference type="GO" id="GO:0016036">
    <property type="term" value="P:cellular response to phosphate starvation"/>
    <property type="evidence" value="ECO:0007669"/>
    <property type="project" value="TreeGrafter"/>
</dbReference>
<name>A0A5M8PU63_9LECA</name>
<feature type="transmembrane region" description="Helical" evidence="7">
    <location>
        <begin position="650"/>
        <end position="667"/>
    </location>
</feature>
<dbReference type="Pfam" id="PF03105">
    <property type="entry name" value="SPX"/>
    <property type="match status" value="1"/>
</dbReference>
<organism evidence="10 11">
    <name type="scientific">Lasallia pustulata</name>
    <dbReference type="NCBI Taxonomy" id="136370"/>
    <lineage>
        <taxon>Eukaryota</taxon>
        <taxon>Fungi</taxon>
        <taxon>Dikarya</taxon>
        <taxon>Ascomycota</taxon>
        <taxon>Pezizomycotina</taxon>
        <taxon>Lecanoromycetes</taxon>
        <taxon>OSLEUM clade</taxon>
        <taxon>Umbilicariomycetidae</taxon>
        <taxon>Umbilicariales</taxon>
        <taxon>Umbilicariaceae</taxon>
        <taxon>Lasallia</taxon>
    </lineage>
</organism>
<feature type="region of interest" description="Disordered" evidence="6">
    <location>
        <begin position="329"/>
        <end position="355"/>
    </location>
</feature>
<evidence type="ECO:0000256" key="7">
    <source>
        <dbReference type="SAM" id="Phobius"/>
    </source>
</evidence>
<dbReference type="GO" id="GO:0005886">
    <property type="term" value="C:plasma membrane"/>
    <property type="evidence" value="ECO:0007669"/>
    <property type="project" value="TreeGrafter"/>
</dbReference>
<dbReference type="GO" id="GO:0005794">
    <property type="term" value="C:Golgi apparatus"/>
    <property type="evidence" value="ECO:0007669"/>
    <property type="project" value="TreeGrafter"/>
</dbReference>
<feature type="domain" description="SPX" evidence="9">
    <location>
        <begin position="1"/>
        <end position="480"/>
    </location>
</feature>
<dbReference type="OrthoDB" id="9970435at2759"/>
<keyword evidence="3 7" id="KW-0812">Transmembrane</keyword>
<evidence type="ECO:0000313" key="10">
    <source>
        <dbReference type="EMBL" id="KAA6413158.1"/>
    </source>
</evidence>
<protein>
    <submittedName>
        <fullName evidence="10">Uncharacterized protein</fullName>
    </submittedName>
</protein>
<comment type="caution">
    <text evidence="10">The sequence shown here is derived from an EMBL/GenBank/DDBJ whole genome shotgun (WGS) entry which is preliminary data.</text>
</comment>
<dbReference type="EMBL" id="VXIT01000004">
    <property type="protein sequence ID" value="KAA6413158.1"/>
    <property type="molecule type" value="Genomic_DNA"/>
</dbReference>
<dbReference type="Proteomes" id="UP000324767">
    <property type="component" value="Unassembled WGS sequence"/>
</dbReference>
<feature type="region of interest" description="Disordered" evidence="6">
    <location>
        <begin position="915"/>
        <end position="1039"/>
    </location>
</feature>
<dbReference type="PANTHER" id="PTHR10783:SF103">
    <property type="entry name" value="SOLUTE CARRIER FAMILY 53 MEMBER 1"/>
    <property type="match status" value="1"/>
</dbReference>
<dbReference type="GO" id="GO:0000822">
    <property type="term" value="F:inositol hexakisphosphate binding"/>
    <property type="evidence" value="ECO:0007669"/>
    <property type="project" value="TreeGrafter"/>
</dbReference>
<feature type="compositionally biased region" description="Basic and acidic residues" evidence="6">
    <location>
        <begin position="329"/>
        <end position="352"/>
    </location>
</feature>
<feature type="transmembrane region" description="Helical" evidence="7">
    <location>
        <begin position="843"/>
        <end position="865"/>
    </location>
</feature>
<dbReference type="AlphaFoldDB" id="A0A5M8PU63"/>
<evidence type="ECO:0000256" key="6">
    <source>
        <dbReference type="SAM" id="MobiDB-lite"/>
    </source>
</evidence>
<reference evidence="10 11" key="1">
    <citation type="submission" date="2019-09" db="EMBL/GenBank/DDBJ databases">
        <title>The hologenome of the rock-dwelling lichen Lasallia pustulata.</title>
        <authorList>
            <person name="Greshake Tzovaras B."/>
            <person name="Segers F."/>
            <person name="Bicker A."/>
            <person name="Dal Grande F."/>
            <person name="Otte J."/>
            <person name="Hankeln T."/>
            <person name="Schmitt I."/>
            <person name="Ebersberger I."/>
        </authorList>
    </citation>
    <scope>NUCLEOTIDE SEQUENCE [LARGE SCALE GENOMIC DNA]</scope>
    <source>
        <strain evidence="10">A1-1</strain>
    </source>
</reference>
<evidence type="ECO:0000313" key="11">
    <source>
        <dbReference type="Proteomes" id="UP000324767"/>
    </source>
</evidence>
<keyword evidence="5 7" id="KW-0472">Membrane</keyword>
<dbReference type="Pfam" id="PF03124">
    <property type="entry name" value="EXS"/>
    <property type="match status" value="1"/>
</dbReference>
<evidence type="ECO:0000256" key="1">
    <source>
        <dbReference type="ARBA" id="ARBA00004141"/>
    </source>
</evidence>
<dbReference type="InterPro" id="IPR004331">
    <property type="entry name" value="SPX_dom"/>
</dbReference>
<evidence type="ECO:0000256" key="5">
    <source>
        <dbReference type="ARBA" id="ARBA00023136"/>
    </source>
</evidence>
<sequence>MKFAKELEQDLVPEWRAKYLDYKTGKKKVKAVARALRNVNQTPKTPGRRRPANLFSAASFQLPIQNRSPFDSAFFRTRPTPEPSPAGCGRGGLRSGKLASRTSRAASSTLDYCDDTPPITIPEHRALPGTDWDSGTVTNYGSIIASPMAQTFPVGPPSLELPDPALSPNEDSFARHNRAWRNSQLATNATPPLRRTASTAGDAYEVGRTHTPSKLGATLLPKHRNALQGRRTFSTPAGPASPARPTFLRRLFSNAGSESPQSRDVPLEAYKEFDLRQAEFFTYLDKELDKIESFYRAKEGEATERLKVLRQQLHEMRDRRLEEVLAAQRAREHAQREHEQQHAGARQGERSGSHNGFDVFRSSGIRWMKPIEHAIGVGGPHFGKNTKALGPLGSPSGPSAQRVAEDNRRDSRRDFIRRQILHDEIPYRSAKRKLKLALLEYYRGLELLKSYALLNRTAFRKINKKYDKAVHARPAGRYTSEKVNKAWFVQSEVLDGHIVAVEDLYARYFERGNHKVAVGKLRSKSSRAGDYSGSVFRNGLLLAAGMVFGIQGIVYGADHLSNRNPSVSINTSYLLQIYGGYFLGNLLCLLFCLDARIWLRAKINYVFIFEFDTRHNLDWRQLSELPCFFVFLQGLVMWLNFQQPGSDAMFIYWPVLLLGLTVLILFFPGPTLYHKSREWWAYSNFRLLLAGLYPVEFRDFFLGDMYCSQTYAMGNLELFFCLYAGHWDNPSQCNSSHSRVLGFFSTLPGIWRALQCLRRYYDTRNAFPHLVNCGKYIFTILYYMTLSLYRLDKVTNLKALFIACATINAVYCSIWDLAMDWSLCNPYARNPFLRDVLGYKRPWVYYAAMLLDPILRFNWIFYAIYSNDLQHSAALSFFVSLSEVCRRAIWTLFRVENEHCTNVGRFRASRDVPLPYDLPPSRSDSPGVEDDEISPRSEEPLRPRDDAYTRRSSGADLETATAYAEATPGSGTLRRRVTPSGAAHAQDFERKRRSGVGEGEGEGGEGGLGLGLAEEEAESSDEEDEDEVEVVAGGPGVGW</sequence>
<dbReference type="PROSITE" id="PS51382">
    <property type="entry name" value="SPX"/>
    <property type="match status" value="1"/>
</dbReference>
<gene>
    <name evidence="10" type="ORF">FRX48_02902</name>
</gene>
<keyword evidence="4 7" id="KW-1133">Transmembrane helix</keyword>
<evidence type="ECO:0000256" key="4">
    <source>
        <dbReference type="ARBA" id="ARBA00022989"/>
    </source>
</evidence>
<feature type="compositionally biased region" description="Basic and acidic residues" evidence="6">
    <location>
        <begin position="933"/>
        <end position="949"/>
    </location>
</feature>
<feature type="region of interest" description="Disordered" evidence="6">
    <location>
        <begin position="388"/>
        <end position="409"/>
    </location>
</feature>
<feature type="transmembrane region" description="Helical" evidence="7">
    <location>
        <begin position="577"/>
        <end position="599"/>
    </location>
</feature>
<evidence type="ECO:0000259" key="9">
    <source>
        <dbReference type="PROSITE" id="PS51382"/>
    </source>
</evidence>
<feature type="domain" description="EXS" evidence="8">
    <location>
        <begin position="732"/>
        <end position="926"/>
    </location>
</feature>
<feature type="transmembrane region" description="Helical" evidence="7">
    <location>
        <begin position="767"/>
        <end position="788"/>
    </location>
</feature>
<dbReference type="PANTHER" id="PTHR10783">
    <property type="entry name" value="XENOTROPIC AND POLYTROPIC RETROVIRUS RECEPTOR 1-RELATED"/>
    <property type="match status" value="1"/>
</dbReference>
<feature type="compositionally biased region" description="Acidic residues" evidence="6">
    <location>
        <begin position="1013"/>
        <end position="1029"/>
    </location>
</feature>
<dbReference type="PROSITE" id="PS51380">
    <property type="entry name" value="EXS"/>
    <property type="match status" value="1"/>
</dbReference>
<evidence type="ECO:0000259" key="8">
    <source>
        <dbReference type="PROSITE" id="PS51380"/>
    </source>
</evidence>